<dbReference type="InterPro" id="IPR050703">
    <property type="entry name" value="Flavin_MAO"/>
</dbReference>
<dbReference type="OrthoDB" id="7777654at2759"/>
<evidence type="ECO:0000313" key="12">
    <source>
        <dbReference type="EMBL" id="KAF5890275.1"/>
    </source>
</evidence>
<dbReference type="Gene3D" id="3.50.50.60">
    <property type="entry name" value="FAD/NAD(P)-binding domain"/>
    <property type="match status" value="1"/>
</dbReference>
<keyword evidence="5" id="KW-0496">Mitochondrion</keyword>
<comment type="catalytic activity">
    <reaction evidence="8">
        <text>a secondary aliphatic amine + O2 + H2O = a primary amine + an aldehyde + H2O2</text>
        <dbReference type="Rhea" id="RHEA:26414"/>
        <dbReference type="ChEBI" id="CHEBI:15377"/>
        <dbReference type="ChEBI" id="CHEBI:15379"/>
        <dbReference type="ChEBI" id="CHEBI:16240"/>
        <dbReference type="ChEBI" id="CHEBI:17478"/>
        <dbReference type="ChEBI" id="CHEBI:58855"/>
        <dbReference type="ChEBI" id="CHEBI:65296"/>
        <dbReference type="EC" id="1.4.3.4"/>
    </reaction>
</comment>
<dbReference type="InterPro" id="IPR002937">
    <property type="entry name" value="Amino_oxidase"/>
</dbReference>
<dbReference type="Proteomes" id="UP000727407">
    <property type="component" value="Unassembled WGS sequence"/>
</dbReference>
<accession>A0A8J4T7H5</accession>
<keyword evidence="5" id="KW-1000">Mitochondrion outer membrane</keyword>
<keyword evidence="6 10" id="KW-0274">FAD</keyword>
<dbReference type="GO" id="GO:0097621">
    <property type="term" value="F:monoamine oxidase activity"/>
    <property type="evidence" value="ECO:0007669"/>
    <property type="project" value="UniProtKB-EC"/>
</dbReference>
<dbReference type="PANTHER" id="PTHR43563">
    <property type="entry name" value="AMINE OXIDASE"/>
    <property type="match status" value="1"/>
</dbReference>
<evidence type="ECO:0000313" key="13">
    <source>
        <dbReference type="Proteomes" id="UP000727407"/>
    </source>
</evidence>
<feature type="binding site" evidence="9">
    <location>
        <position position="23"/>
    </location>
    <ligand>
        <name>FAD</name>
        <dbReference type="ChEBI" id="CHEBI:57692"/>
    </ligand>
</feature>
<comment type="subcellular location">
    <subcellularLocation>
        <location evidence="2">Mitochondrion outer membrane</location>
        <topology evidence="2">Single-pass type IV membrane protein</topology>
        <orientation evidence="2">Cytoplasmic side</orientation>
    </subcellularLocation>
</comment>
<keyword evidence="4 10" id="KW-0285">Flavoprotein</keyword>
<gene>
    <name evidence="12" type="ORF">DAT39_020015</name>
</gene>
<evidence type="ECO:0000256" key="8">
    <source>
        <dbReference type="ARBA" id="ARBA00048448"/>
    </source>
</evidence>
<evidence type="ECO:0000256" key="7">
    <source>
        <dbReference type="ARBA" id="ARBA00023002"/>
    </source>
</evidence>
<evidence type="ECO:0000256" key="4">
    <source>
        <dbReference type="ARBA" id="ARBA00022630"/>
    </source>
</evidence>
<dbReference type="InterPro" id="IPR036188">
    <property type="entry name" value="FAD/NAD-bd_sf"/>
</dbReference>
<keyword evidence="13" id="KW-1185">Reference proteome</keyword>
<evidence type="ECO:0000256" key="9">
    <source>
        <dbReference type="PIRSR" id="PIRSR601613-1"/>
    </source>
</evidence>
<sequence>MHEEQQGAVCEVCEVVVVGGGLSGLCAARRLKERNEKLRVLVLEAKGRVGGRTLTLSLPASNGLDCWDLGGQWVGRSQTHVMDLIQELGLEVYPQFTKGKKVHHLGGADTKISTYTSSIPSFSPLVLLDFVQFLWRLERLCKSVCLEDPMKTPDALQLDSMTLQSYMDKHIWSAQIMKELKLCSRSVFGMEPSQLSFLYFLMYSAAAGGVMRLLETTPGSAQEFKVKGGTQQLSERVAEQLGKENVRLGSAVTAIWQSEDNVEVKTDTSTITCKAVIVTCPPHMAAQIEYQPALPLERRRLAQCMPVGHMTKFIITYPT</sequence>
<evidence type="ECO:0000256" key="6">
    <source>
        <dbReference type="ARBA" id="ARBA00022827"/>
    </source>
</evidence>
<comment type="cofactor">
    <cofactor evidence="1 10">
        <name>FAD</name>
        <dbReference type="ChEBI" id="CHEBI:57692"/>
    </cofactor>
</comment>
<comment type="similarity">
    <text evidence="3 10">Belongs to the flavin monoamine oxidase family.</text>
</comment>
<proteinExistence type="inferred from homology"/>
<dbReference type="GO" id="GO:0005741">
    <property type="term" value="C:mitochondrial outer membrane"/>
    <property type="evidence" value="ECO:0007669"/>
    <property type="project" value="UniProtKB-SubCell"/>
</dbReference>
<feature type="non-terminal residue" evidence="12">
    <location>
        <position position="1"/>
    </location>
</feature>
<evidence type="ECO:0000256" key="5">
    <source>
        <dbReference type="ARBA" id="ARBA00022787"/>
    </source>
</evidence>
<dbReference type="Pfam" id="PF01593">
    <property type="entry name" value="Amino_oxidase"/>
    <property type="match status" value="1"/>
</dbReference>
<dbReference type="EC" id="1.4.3.-" evidence="10"/>
<evidence type="ECO:0000256" key="3">
    <source>
        <dbReference type="ARBA" id="ARBA00005995"/>
    </source>
</evidence>
<dbReference type="EMBL" id="QNUK01000702">
    <property type="protein sequence ID" value="KAF5890275.1"/>
    <property type="molecule type" value="Genomic_DNA"/>
</dbReference>
<dbReference type="InterPro" id="IPR001613">
    <property type="entry name" value="Flavin_amine_oxidase"/>
</dbReference>
<dbReference type="PRINTS" id="PR00757">
    <property type="entry name" value="AMINEOXDASEF"/>
</dbReference>
<feature type="binding site" evidence="9">
    <location>
        <position position="252"/>
    </location>
    <ligand>
        <name>FAD</name>
        <dbReference type="ChEBI" id="CHEBI:57692"/>
    </ligand>
</feature>
<evidence type="ECO:0000256" key="2">
    <source>
        <dbReference type="ARBA" id="ARBA00004362"/>
    </source>
</evidence>
<evidence type="ECO:0000256" key="1">
    <source>
        <dbReference type="ARBA" id="ARBA00001974"/>
    </source>
</evidence>
<evidence type="ECO:0000259" key="11">
    <source>
        <dbReference type="Pfam" id="PF01593"/>
    </source>
</evidence>
<dbReference type="SUPFAM" id="SSF51905">
    <property type="entry name" value="FAD/NAD(P)-binding domain"/>
    <property type="match status" value="1"/>
</dbReference>
<reference evidence="12" key="1">
    <citation type="submission" date="2020-07" db="EMBL/GenBank/DDBJ databases">
        <title>Clarias magur genome sequencing, assembly and annotation.</title>
        <authorList>
            <person name="Kushwaha B."/>
            <person name="Kumar R."/>
            <person name="Das P."/>
            <person name="Joshi C.G."/>
            <person name="Kumar D."/>
            <person name="Nagpure N.S."/>
            <person name="Pandey M."/>
            <person name="Agarwal S."/>
            <person name="Srivastava S."/>
            <person name="Singh M."/>
            <person name="Sahoo L."/>
            <person name="Jayasankar P."/>
            <person name="Meher P.K."/>
            <person name="Koringa P.G."/>
            <person name="Iquebal M.A."/>
            <person name="Das S.P."/>
            <person name="Bit A."/>
            <person name="Patnaik S."/>
            <person name="Patel N."/>
            <person name="Shah T.M."/>
            <person name="Hinsu A."/>
            <person name="Jena J.K."/>
        </authorList>
    </citation>
    <scope>NUCLEOTIDE SEQUENCE</scope>
    <source>
        <strain evidence="12">CIFAMagur01</strain>
        <tissue evidence="12">Testis</tissue>
    </source>
</reference>
<name>A0A8J4T7H5_CLAMG</name>
<dbReference type="GO" id="GO:0008131">
    <property type="term" value="F:primary methylamine oxidase activity"/>
    <property type="evidence" value="ECO:0007669"/>
    <property type="project" value="UniProtKB-ARBA"/>
</dbReference>
<keyword evidence="7 10" id="KW-0560">Oxidoreductase</keyword>
<organism evidence="12 13">
    <name type="scientific">Clarias magur</name>
    <name type="common">Asian catfish</name>
    <name type="synonym">Macropteronotus magur</name>
    <dbReference type="NCBI Taxonomy" id="1594786"/>
    <lineage>
        <taxon>Eukaryota</taxon>
        <taxon>Metazoa</taxon>
        <taxon>Chordata</taxon>
        <taxon>Craniata</taxon>
        <taxon>Vertebrata</taxon>
        <taxon>Euteleostomi</taxon>
        <taxon>Actinopterygii</taxon>
        <taxon>Neopterygii</taxon>
        <taxon>Teleostei</taxon>
        <taxon>Ostariophysi</taxon>
        <taxon>Siluriformes</taxon>
        <taxon>Clariidae</taxon>
        <taxon>Clarias</taxon>
    </lineage>
</organism>
<keyword evidence="5" id="KW-0472">Membrane</keyword>
<dbReference type="AlphaFoldDB" id="A0A8J4T7H5"/>
<feature type="domain" description="Amine oxidase" evidence="11">
    <location>
        <begin position="22"/>
        <end position="319"/>
    </location>
</feature>
<evidence type="ECO:0000256" key="10">
    <source>
        <dbReference type="RuleBase" id="RU362067"/>
    </source>
</evidence>
<comment type="caution">
    <text evidence="12">The sequence shown here is derived from an EMBL/GenBank/DDBJ whole genome shotgun (WGS) entry which is preliminary data.</text>
</comment>
<protein>
    <recommendedName>
        <fullName evidence="10">Amine oxidase</fullName>
        <ecNumber evidence="10">1.4.3.-</ecNumber>
    </recommendedName>
</protein>
<feature type="binding site" evidence="9">
    <location>
        <begin position="44"/>
        <end position="45"/>
    </location>
    <ligand>
        <name>FAD</name>
        <dbReference type="ChEBI" id="CHEBI:57692"/>
    </ligand>
</feature>
<dbReference type="PANTHER" id="PTHR43563:SF14">
    <property type="entry name" value="AMINE OXIDASE"/>
    <property type="match status" value="1"/>
</dbReference>